<evidence type="ECO:0000313" key="7">
    <source>
        <dbReference type="EMBL" id="ABD86245.1"/>
    </source>
</evidence>
<protein>
    <recommendedName>
        <fullName evidence="3">Chitooligosaccharide deacetylase</fullName>
    </recommendedName>
    <alternativeName>
        <fullName evidence="5">Nodulation protein B</fullName>
    </alternativeName>
</protein>
<dbReference type="Pfam" id="PF01522">
    <property type="entry name" value="Polysacc_deac_1"/>
    <property type="match status" value="1"/>
</dbReference>
<evidence type="ECO:0000256" key="3">
    <source>
        <dbReference type="ARBA" id="ARBA00020071"/>
    </source>
</evidence>
<feature type="domain" description="NodB homology" evidence="6">
    <location>
        <begin position="31"/>
        <end position="249"/>
    </location>
</feature>
<dbReference type="AlphaFoldDB" id="Q21BJ1"/>
<sequence length="249" mass="27130">MTMLSHAKARINNRLARLVGTTPFRLLNQKPMVSFTFDDVPKTAVTVGAEILKEYSSLGTFYVAGSLLDSPSPLWTAASGDDIVALHRDGHEIGCHTFSHRQTCDLDAAAMAAEIERNGRFLRSLDDTIRIENFAYPFGVAAVLRKSQLGTMFRSSRGIFPGVNSGKVDLQFLYAIPLISGQIDCDAIDRTYDEALRCNGWVVFYGHDVAASPSPYGCSPQLLRHALEAASRRNIQALTMSQALSSAGA</sequence>
<reference evidence="7" key="1">
    <citation type="submission" date="2006-03" db="EMBL/GenBank/DDBJ databases">
        <title>Complete sequence of Rhodopseudomonas palustris BisB18.</title>
        <authorList>
            <consortium name="US DOE Joint Genome Institute"/>
            <person name="Copeland A."/>
            <person name="Lucas S."/>
            <person name="Lapidus A."/>
            <person name="Barry K."/>
            <person name="Detter J.C."/>
            <person name="Glavina del Rio T."/>
            <person name="Hammon N."/>
            <person name="Israni S."/>
            <person name="Dalin E."/>
            <person name="Tice H."/>
            <person name="Pitluck S."/>
            <person name="Chain P."/>
            <person name="Malfatti S."/>
            <person name="Shin M."/>
            <person name="Vergez L."/>
            <person name="Schmutz J."/>
            <person name="Larimer F."/>
            <person name="Land M."/>
            <person name="Hauser L."/>
            <person name="Pelletier D.A."/>
            <person name="Kyrpides N."/>
            <person name="Anderson I."/>
            <person name="Oda Y."/>
            <person name="Harwood C.S."/>
            <person name="Richardson P."/>
        </authorList>
    </citation>
    <scope>NUCLEOTIDE SEQUENCE [LARGE SCALE GENOMIC DNA]</scope>
    <source>
        <strain evidence="7">BisB18</strain>
    </source>
</reference>
<dbReference type="PROSITE" id="PS51677">
    <property type="entry name" value="NODB"/>
    <property type="match status" value="1"/>
</dbReference>
<dbReference type="InterPro" id="IPR051398">
    <property type="entry name" value="Polysacch_Deacetylase"/>
</dbReference>
<dbReference type="EMBL" id="CP000301">
    <property type="protein sequence ID" value="ABD86245.1"/>
    <property type="molecule type" value="Genomic_DNA"/>
</dbReference>
<dbReference type="HOGENOM" id="CLU_1109741_0_0_5"/>
<dbReference type="CDD" id="cd10967">
    <property type="entry name" value="CE4_GLA_like_6s"/>
    <property type="match status" value="1"/>
</dbReference>
<accession>Q21BJ1</accession>
<comment type="similarity">
    <text evidence="2">Belongs to the polysaccharide deacetylase family.</text>
</comment>
<evidence type="ECO:0000256" key="1">
    <source>
        <dbReference type="ARBA" id="ARBA00003236"/>
    </source>
</evidence>
<evidence type="ECO:0000259" key="6">
    <source>
        <dbReference type="PROSITE" id="PS51677"/>
    </source>
</evidence>
<organism evidence="7">
    <name type="scientific">Rhodopseudomonas palustris (strain BisB18)</name>
    <dbReference type="NCBI Taxonomy" id="316056"/>
    <lineage>
        <taxon>Bacteria</taxon>
        <taxon>Pseudomonadati</taxon>
        <taxon>Pseudomonadota</taxon>
        <taxon>Alphaproteobacteria</taxon>
        <taxon>Hyphomicrobiales</taxon>
        <taxon>Nitrobacteraceae</taxon>
        <taxon>Rhodopseudomonas</taxon>
    </lineage>
</organism>
<dbReference type="PANTHER" id="PTHR34216">
    <property type="match status" value="1"/>
</dbReference>
<dbReference type="Gene3D" id="3.20.20.370">
    <property type="entry name" value="Glycoside hydrolase/deacetylase"/>
    <property type="match status" value="1"/>
</dbReference>
<dbReference type="GO" id="GO:0005975">
    <property type="term" value="P:carbohydrate metabolic process"/>
    <property type="evidence" value="ECO:0007669"/>
    <property type="project" value="InterPro"/>
</dbReference>
<dbReference type="eggNOG" id="COG0726">
    <property type="taxonomic scope" value="Bacteria"/>
</dbReference>
<evidence type="ECO:0000256" key="4">
    <source>
        <dbReference type="ARBA" id="ARBA00022729"/>
    </source>
</evidence>
<proteinExistence type="inferred from homology"/>
<evidence type="ECO:0000256" key="2">
    <source>
        <dbReference type="ARBA" id="ARBA00010973"/>
    </source>
</evidence>
<name>Q21BJ1_RHOPB</name>
<dbReference type="PANTHER" id="PTHR34216:SF11">
    <property type="entry name" value="CHITOOLIGOSACCHARIDE DEACETYLASE"/>
    <property type="match status" value="1"/>
</dbReference>
<evidence type="ECO:0000256" key="5">
    <source>
        <dbReference type="ARBA" id="ARBA00032976"/>
    </source>
</evidence>
<dbReference type="KEGG" id="rpc:RPC_0673"/>
<keyword evidence="4" id="KW-0732">Signal</keyword>
<dbReference type="InterPro" id="IPR002509">
    <property type="entry name" value="NODB_dom"/>
</dbReference>
<dbReference type="RefSeq" id="WP_011471153.1">
    <property type="nucleotide sequence ID" value="NC_007925.1"/>
</dbReference>
<dbReference type="InterPro" id="IPR011330">
    <property type="entry name" value="Glyco_hydro/deAcase_b/a-brl"/>
</dbReference>
<dbReference type="GO" id="GO:0016810">
    <property type="term" value="F:hydrolase activity, acting on carbon-nitrogen (but not peptide) bonds"/>
    <property type="evidence" value="ECO:0007669"/>
    <property type="project" value="InterPro"/>
</dbReference>
<dbReference type="SUPFAM" id="SSF88713">
    <property type="entry name" value="Glycoside hydrolase/deacetylase"/>
    <property type="match status" value="1"/>
</dbReference>
<gene>
    <name evidence="7" type="ordered locus">RPC_0673</name>
</gene>
<dbReference type="STRING" id="316056.RPC_0673"/>
<comment type="function">
    <text evidence="1">Is involved in generating a small heat-stable compound (Nod), an acylated oligomer of N-acetylglucosamine, that stimulates mitosis in various plant protoplasts.</text>
</comment>